<dbReference type="SUPFAM" id="SSF53649">
    <property type="entry name" value="Alkaline phosphatase-like"/>
    <property type="match status" value="1"/>
</dbReference>
<dbReference type="RefSeq" id="WP_066676289.1">
    <property type="nucleotide sequence ID" value="NZ_CABMIZ010000015.1"/>
</dbReference>
<organism evidence="13 15">
    <name type="scientific">Clostridium septicum</name>
    <dbReference type="NCBI Taxonomy" id="1504"/>
    <lineage>
        <taxon>Bacteria</taxon>
        <taxon>Bacillati</taxon>
        <taxon>Bacillota</taxon>
        <taxon>Clostridia</taxon>
        <taxon>Eubacteriales</taxon>
        <taxon>Clostridiaceae</taxon>
        <taxon>Clostridium</taxon>
    </lineage>
</organism>
<comment type="similarity">
    <text evidence="3">Belongs to the LTA synthase family.</text>
</comment>
<evidence type="ECO:0000256" key="6">
    <source>
        <dbReference type="ARBA" id="ARBA00022989"/>
    </source>
</evidence>
<comment type="subcellular location">
    <subcellularLocation>
        <location evidence="1">Cell membrane</location>
        <topology evidence="1">Multi-pass membrane protein</topology>
    </subcellularLocation>
</comment>
<dbReference type="AlphaFoldDB" id="A0A9N7JIE1"/>
<keyword evidence="9" id="KW-0479">Metal-binding</keyword>
<dbReference type="Pfam" id="PF00884">
    <property type="entry name" value="Sulfatase"/>
    <property type="match status" value="1"/>
</dbReference>
<dbReference type="EMBL" id="CP099799">
    <property type="protein sequence ID" value="USR99587.1"/>
    <property type="molecule type" value="Genomic_DNA"/>
</dbReference>
<evidence type="ECO:0000313" key="16">
    <source>
        <dbReference type="Proteomes" id="UP001055437"/>
    </source>
</evidence>
<dbReference type="EMBL" id="CP023671">
    <property type="protein sequence ID" value="AYE33023.1"/>
    <property type="molecule type" value="Genomic_DNA"/>
</dbReference>
<feature type="active site" evidence="8">
    <location>
        <position position="299"/>
    </location>
</feature>
<evidence type="ECO:0000313" key="13">
    <source>
        <dbReference type="EMBL" id="AYE33023.1"/>
    </source>
</evidence>
<evidence type="ECO:0000259" key="12">
    <source>
        <dbReference type="Pfam" id="PF00884"/>
    </source>
</evidence>
<feature type="transmembrane region" description="Helical" evidence="11">
    <location>
        <begin position="44"/>
        <end position="64"/>
    </location>
</feature>
<keyword evidence="7 11" id="KW-0472">Membrane</keyword>
<dbReference type="Proteomes" id="UP000280586">
    <property type="component" value="Chromosome"/>
</dbReference>
<evidence type="ECO:0000256" key="10">
    <source>
        <dbReference type="PIRSR" id="PIRSR005091-3"/>
    </source>
</evidence>
<comment type="pathway">
    <text evidence="2">Cell wall biogenesis; lipoteichoic acid biosynthesis.</text>
</comment>
<proteinExistence type="inferred from homology"/>
<reference evidence="14" key="2">
    <citation type="submission" date="2022-06" db="EMBL/GenBank/DDBJ databases">
        <authorList>
            <person name="Holder M.E."/>
            <person name="Ajami N.J."/>
            <person name="Petrosino J.F."/>
        </authorList>
    </citation>
    <scope>NUCLEOTIDE SEQUENCE</scope>
    <source>
        <strain evidence="14">RMA 8861</strain>
    </source>
</reference>
<dbReference type="PANTHER" id="PTHR47371">
    <property type="entry name" value="LIPOTEICHOIC ACID SYNTHASE"/>
    <property type="match status" value="1"/>
</dbReference>
<keyword evidence="5 11" id="KW-0812">Transmembrane</keyword>
<evidence type="ECO:0000313" key="14">
    <source>
        <dbReference type="EMBL" id="USR99587.1"/>
    </source>
</evidence>
<dbReference type="KEGG" id="csep:CP523_00440"/>
<feature type="transmembrane region" description="Helical" evidence="11">
    <location>
        <begin position="116"/>
        <end position="137"/>
    </location>
</feature>
<gene>
    <name evidence="13" type="ORF">CP523_00440</name>
    <name evidence="14" type="ORF">NH397_08720</name>
</gene>
<feature type="binding site" evidence="10">
    <location>
        <position position="473"/>
    </location>
    <ligand>
        <name>Mn(2+)</name>
        <dbReference type="ChEBI" id="CHEBI:29035"/>
    </ligand>
</feature>
<evidence type="ECO:0000256" key="3">
    <source>
        <dbReference type="ARBA" id="ARBA00009983"/>
    </source>
</evidence>
<feature type="transmembrane region" description="Helical" evidence="11">
    <location>
        <begin position="149"/>
        <end position="167"/>
    </location>
</feature>
<protein>
    <submittedName>
        <fullName evidence="14">LTA synthase family protein</fullName>
    </submittedName>
    <submittedName>
        <fullName evidence="13">Sulfatase</fullName>
    </submittedName>
</protein>
<sequence length="594" mass="68772">MKKFNIKVLKQQNMFLLTFIFLLLKNILFLGLVTTSGGELKINIFSLSFFSAFILIFMSFGYFLKEKPQKIYYILINLIISLFLIFDIWYFRATNGFLGLKLIFFNDLINPFNKSLINFNLIDSLFLIDIISIIILIKNKTINFSARRSYIKGILILSLSFLVIFGFNRAFDIKDLSDGEISFFKTEWAQYITMNNLGPIGFHVYEADNTLKKLFTKENKEDKEQIESWLKYNNENLPDNNYKGMLKGKNVVFLQIESLENFVIGKEIFGQPITPNLNRLIENSLYFNNIYEQNNGANSIDCDVLINASTFTLGDCITALDYPETKYNSFPAVLGENGYHTFSTHIEKGSDWGFGELHKNGFGFKEIWDIREYKKDEYAGFGLSDRTTLTQFYNKLATLKQPFYGVISTLTSHGPFDIQDEYRSLSLPKWLDENYLGGYFQSINYTDKQIGMFISLLEESGLMENTVVVIYGDHGGVHKYYNDKIQDLPLEGDWWRSYEKKIPFIIYSKNNKGETFNVNGGHVDIAPTLLYLLGIDDKYYKEKLMGRVLVNTNRNATVIKGNEIKGTPKDEKEEEHLKNAYKIGEKIIKGRYFN</sequence>
<dbReference type="InterPro" id="IPR050448">
    <property type="entry name" value="OpgB/LTA_synthase_biosynth"/>
</dbReference>
<evidence type="ECO:0000256" key="9">
    <source>
        <dbReference type="PIRSR" id="PIRSR005091-2"/>
    </source>
</evidence>
<name>A0A9N7JIE1_CLOSE</name>
<accession>A0A9N7JIE1</accession>
<evidence type="ECO:0000256" key="11">
    <source>
        <dbReference type="SAM" id="Phobius"/>
    </source>
</evidence>
<dbReference type="GeneID" id="303559142"/>
<dbReference type="Gene3D" id="3.30.1120.170">
    <property type="match status" value="1"/>
</dbReference>
<evidence type="ECO:0000256" key="2">
    <source>
        <dbReference type="ARBA" id="ARBA00004936"/>
    </source>
</evidence>
<evidence type="ECO:0000256" key="4">
    <source>
        <dbReference type="ARBA" id="ARBA00022475"/>
    </source>
</evidence>
<dbReference type="PIRSF" id="PIRSF005091">
    <property type="entry name" value="Mmb_sulf_HI1246"/>
    <property type="match status" value="1"/>
</dbReference>
<dbReference type="GO" id="GO:0005886">
    <property type="term" value="C:plasma membrane"/>
    <property type="evidence" value="ECO:0007669"/>
    <property type="project" value="UniProtKB-SubCell"/>
</dbReference>
<feature type="binding site" evidence="10">
    <location>
        <position position="474"/>
    </location>
    <ligand>
        <name>Mn(2+)</name>
        <dbReference type="ChEBI" id="CHEBI:29035"/>
    </ligand>
</feature>
<reference evidence="13 15" key="1">
    <citation type="submission" date="2017-09" db="EMBL/GenBank/DDBJ databases">
        <authorList>
            <person name="Thomas P."/>
            <person name="Seyboldt C."/>
        </authorList>
    </citation>
    <scope>NUCLEOTIDE SEQUENCE [LARGE SCALE GENOMIC DNA]</scope>
    <source>
        <strain evidence="13 15">DSM 7534</strain>
    </source>
</reference>
<keyword evidence="16" id="KW-1185">Reference proteome</keyword>
<feature type="transmembrane region" description="Helical" evidence="11">
    <location>
        <begin position="71"/>
        <end position="91"/>
    </location>
</feature>
<dbReference type="InterPro" id="IPR017850">
    <property type="entry name" value="Alkaline_phosphatase_core_sf"/>
</dbReference>
<keyword evidence="4" id="KW-1003">Cell membrane</keyword>
<dbReference type="Proteomes" id="UP001055437">
    <property type="component" value="Chromosome"/>
</dbReference>
<dbReference type="Gene3D" id="3.40.720.10">
    <property type="entry name" value="Alkaline Phosphatase, subunit A"/>
    <property type="match status" value="1"/>
</dbReference>
<feature type="binding site" evidence="10">
    <location>
        <position position="257"/>
    </location>
    <ligand>
        <name>Mn(2+)</name>
        <dbReference type="ChEBI" id="CHEBI:29035"/>
    </ligand>
</feature>
<feature type="binding site" evidence="9">
    <location>
        <position position="413"/>
    </location>
    <ligand>
        <name>substrate</name>
    </ligand>
</feature>
<dbReference type="InterPro" id="IPR012160">
    <property type="entry name" value="LtaS-like"/>
</dbReference>
<dbReference type="GO" id="GO:0046872">
    <property type="term" value="F:metal ion binding"/>
    <property type="evidence" value="ECO:0007669"/>
    <property type="project" value="UniProtKB-KW"/>
</dbReference>
<dbReference type="InterPro" id="IPR000917">
    <property type="entry name" value="Sulfatase_N"/>
</dbReference>
<feature type="transmembrane region" description="Helical" evidence="11">
    <location>
        <begin position="12"/>
        <end position="32"/>
    </location>
</feature>
<evidence type="ECO:0000313" key="15">
    <source>
        <dbReference type="Proteomes" id="UP000280586"/>
    </source>
</evidence>
<keyword evidence="9" id="KW-0464">Manganese</keyword>
<keyword evidence="6 11" id="KW-1133">Transmembrane helix</keyword>
<dbReference type="OrthoDB" id="5901192at2"/>
<evidence type="ECO:0000256" key="1">
    <source>
        <dbReference type="ARBA" id="ARBA00004651"/>
    </source>
</evidence>
<evidence type="ECO:0000256" key="8">
    <source>
        <dbReference type="PIRSR" id="PIRSR005091-1"/>
    </source>
</evidence>
<evidence type="ECO:0000256" key="7">
    <source>
        <dbReference type="ARBA" id="ARBA00023136"/>
    </source>
</evidence>
<dbReference type="CDD" id="cd16015">
    <property type="entry name" value="LTA_synthase"/>
    <property type="match status" value="1"/>
</dbReference>
<evidence type="ECO:0000256" key="5">
    <source>
        <dbReference type="ARBA" id="ARBA00022692"/>
    </source>
</evidence>
<feature type="domain" description="Sulfatase N-terminal" evidence="12">
    <location>
        <begin position="249"/>
        <end position="535"/>
    </location>
</feature>
<dbReference type="PANTHER" id="PTHR47371:SF3">
    <property type="entry name" value="PHOSPHOGLYCEROL TRANSFERASE I"/>
    <property type="match status" value="1"/>
</dbReference>